<organism evidence="2 3">
    <name type="scientific">Linnemannia gamsii</name>
    <dbReference type="NCBI Taxonomy" id="64522"/>
    <lineage>
        <taxon>Eukaryota</taxon>
        <taxon>Fungi</taxon>
        <taxon>Fungi incertae sedis</taxon>
        <taxon>Mucoromycota</taxon>
        <taxon>Mortierellomycotina</taxon>
        <taxon>Mortierellomycetes</taxon>
        <taxon>Mortierellales</taxon>
        <taxon>Mortierellaceae</taxon>
        <taxon>Linnemannia</taxon>
    </lineage>
</organism>
<protein>
    <submittedName>
        <fullName evidence="2">Uncharacterized protein</fullName>
    </submittedName>
</protein>
<gene>
    <name evidence="2" type="ORF">BGZ96_011057</name>
</gene>
<evidence type="ECO:0000256" key="1">
    <source>
        <dbReference type="SAM" id="MobiDB-lite"/>
    </source>
</evidence>
<feature type="compositionally biased region" description="Polar residues" evidence="1">
    <location>
        <begin position="59"/>
        <end position="69"/>
    </location>
</feature>
<evidence type="ECO:0000313" key="2">
    <source>
        <dbReference type="EMBL" id="KAG0284583.1"/>
    </source>
</evidence>
<proteinExistence type="predicted"/>
<feature type="compositionally biased region" description="Acidic residues" evidence="1">
    <location>
        <begin position="135"/>
        <end position="165"/>
    </location>
</feature>
<accession>A0ABQ7JSY6</accession>
<dbReference type="Proteomes" id="UP001194696">
    <property type="component" value="Unassembled WGS sequence"/>
</dbReference>
<feature type="region of interest" description="Disordered" evidence="1">
    <location>
        <begin position="1"/>
        <end position="182"/>
    </location>
</feature>
<sequence>MAKAKQALSRRTGHTGLSTSEPVPVLCQCCASVGEPSSSSLNGEALDAEERAQDEECDATTTLGPSNTGMAAMKRKRKRTGSTLDLNLDDHNNNSTHSAATASQKKRRRTALIDNDSSDDDSDNSNHSDEGNSNDSDEDNSNDSDEDNSNDSDEDNSNDSDEDNSDNSNSYSDDSDVWESRPLSARARVEVARMAKSAGNLSDLHKPKGPGKAKQPYYRMAPAQKLQHR</sequence>
<dbReference type="EMBL" id="JAAAIM010000755">
    <property type="protein sequence ID" value="KAG0284583.1"/>
    <property type="molecule type" value="Genomic_DNA"/>
</dbReference>
<comment type="caution">
    <text evidence="2">The sequence shown here is derived from an EMBL/GenBank/DDBJ whole genome shotgun (WGS) entry which is preliminary data.</text>
</comment>
<evidence type="ECO:0000313" key="3">
    <source>
        <dbReference type="Proteomes" id="UP001194696"/>
    </source>
</evidence>
<keyword evidence="3" id="KW-1185">Reference proteome</keyword>
<reference evidence="2 3" key="1">
    <citation type="journal article" date="2020" name="Fungal Divers.">
        <title>Resolving the Mortierellaceae phylogeny through synthesis of multi-gene phylogenetics and phylogenomics.</title>
        <authorList>
            <person name="Vandepol N."/>
            <person name="Liber J."/>
            <person name="Desiro A."/>
            <person name="Na H."/>
            <person name="Kennedy M."/>
            <person name="Barry K."/>
            <person name="Grigoriev I.V."/>
            <person name="Miller A.N."/>
            <person name="O'Donnell K."/>
            <person name="Stajich J.E."/>
            <person name="Bonito G."/>
        </authorList>
    </citation>
    <scope>NUCLEOTIDE SEQUENCE [LARGE SCALE GENOMIC DNA]</scope>
    <source>
        <strain evidence="2 3">AD045</strain>
    </source>
</reference>
<feature type="region of interest" description="Disordered" evidence="1">
    <location>
        <begin position="197"/>
        <end position="229"/>
    </location>
</feature>
<name>A0ABQ7JSY6_9FUNG</name>